<proteinExistence type="predicted"/>
<gene>
    <name evidence="1" type="ORF">HZF05_07590</name>
</gene>
<evidence type="ECO:0000313" key="2">
    <source>
        <dbReference type="Proteomes" id="UP000570166"/>
    </source>
</evidence>
<reference evidence="1 2" key="1">
    <citation type="submission" date="2020-07" db="EMBL/GenBank/DDBJ databases">
        <authorList>
            <person name="Sun Q."/>
        </authorList>
    </citation>
    <scope>NUCLEOTIDE SEQUENCE [LARGE SCALE GENOMIC DNA]</scope>
    <source>
        <strain evidence="1 2">CGMCC 1.13654</strain>
    </source>
</reference>
<evidence type="ECO:0000313" key="1">
    <source>
        <dbReference type="EMBL" id="MBA2933961.1"/>
    </source>
</evidence>
<comment type="caution">
    <text evidence="1">The sequence shown here is derived from an EMBL/GenBank/DDBJ whole genome shotgun (WGS) entry which is preliminary data.</text>
</comment>
<dbReference type="RefSeq" id="WP_160365569.1">
    <property type="nucleotide sequence ID" value="NZ_JACEIB010000004.1"/>
</dbReference>
<organism evidence="1 2">
    <name type="scientific">Sphingomonas chungangi</name>
    <dbReference type="NCBI Taxonomy" id="2683589"/>
    <lineage>
        <taxon>Bacteria</taxon>
        <taxon>Pseudomonadati</taxon>
        <taxon>Pseudomonadota</taxon>
        <taxon>Alphaproteobacteria</taxon>
        <taxon>Sphingomonadales</taxon>
        <taxon>Sphingomonadaceae</taxon>
        <taxon>Sphingomonas</taxon>
    </lineage>
</organism>
<dbReference type="AlphaFoldDB" id="A0A838L3J5"/>
<keyword evidence="2" id="KW-1185">Reference proteome</keyword>
<sequence>MSIALLIEPTTDDPADAVELAGLIVEALSRRGKGVVLVSDASTALAVGLARYGGAWSDEADAVVAYASLILLPIIPDRDTFGQVLRGGDGDDPVAGLLQLGSLTEAVVVPAIGPAKPADLNRLLGANDAHPGMILSGDAGPWAMQFKDGQWSNWQPSDAAAELEPGMPGGMRDAVPEDFRPAVEAAYRRGAIAAACLAAIDDLLRGAEP</sequence>
<dbReference type="EMBL" id="JACEIB010000004">
    <property type="protein sequence ID" value="MBA2933961.1"/>
    <property type="molecule type" value="Genomic_DNA"/>
</dbReference>
<name>A0A838L3J5_9SPHN</name>
<dbReference type="Proteomes" id="UP000570166">
    <property type="component" value="Unassembled WGS sequence"/>
</dbReference>
<accession>A0A838L3J5</accession>
<protein>
    <submittedName>
        <fullName evidence="1">Uncharacterized protein</fullName>
    </submittedName>
</protein>